<organism evidence="2 3">
    <name type="scientific">Durusdinium trenchii</name>
    <dbReference type="NCBI Taxonomy" id="1381693"/>
    <lineage>
        <taxon>Eukaryota</taxon>
        <taxon>Sar</taxon>
        <taxon>Alveolata</taxon>
        <taxon>Dinophyceae</taxon>
        <taxon>Suessiales</taxon>
        <taxon>Symbiodiniaceae</taxon>
        <taxon>Durusdinium</taxon>
    </lineage>
</organism>
<evidence type="ECO:0000256" key="1">
    <source>
        <dbReference type="SAM" id="MobiDB-lite"/>
    </source>
</evidence>
<dbReference type="EMBL" id="CAXAMN010028572">
    <property type="protein sequence ID" value="CAK9116985.1"/>
    <property type="molecule type" value="Genomic_DNA"/>
</dbReference>
<keyword evidence="3" id="KW-1185">Reference proteome</keyword>
<dbReference type="Proteomes" id="UP001642484">
    <property type="component" value="Unassembled WGS sequence"/>
</dbReference>
<comment type="caution">
    <text evidence="2">The sequence shown here is derived from an EMBL/GenBank/DDBJ whole genome shotgun (WGS) entry which is preliminary data.</text>
</comment>
<accession>A0ABP0SXR6</accession>
<gene>
    <name evidence="2" type="ORF">CCMP2556_LOCUS54428</name>
</gene>
<evidence type="ECO:0000313" key="3">
    <source>
        <dbReference type="Proteomes" id="UP001642484"/>
    </source>
</evidence>
<name>A0ABP0SXR6_9DINO</name>
<protein>
    <submittedName>
        <fullName evidence="2">Uncharacterized protein</fullName>
    </submittedName>
</protein>
<proteinExistence type="predicted"/>
<feature type="region of interest" description="Disordered" evidence="1">
    <location>
        <begin position="187"/>
        <end position="207"/>
    </location>
</feature>
<reference evidence="2 3" key="1">
    <citation type="submission" date="2024-02" db="EMBL/GenBank/DDBJ databases">
        <authorList>
            <person name="Chen Y."/>
            <person name="Shah S."/>
            <person name="Dougan E. K."/>
            <person name="Thang M."/>
            <person name="Chan C."/>
        </authorList>
    </citation>
    <scope>NUCLEOTIDE SEQUENCE [LARGE SCALE GENOMIC DNA]</scope>
</reference>
<evidence type="ECO:0000313" key="2">
    <source>
        <dbReference type="EMBL" id="CAK9116985.1"/>
    </source>
</evidence>
<sequence>MLKEELPRCPSISSVAWVAKVLEDLELEDDDVFEVIASQVKDRVDELEPQETLDIVLSFGAIYFNDDELLEALAGAVRRQLHFFTNAEVVRLANAMSRLGGLDSSKHVGMFFEMRSRVNMPLIDKAIRERLRAEAAYSEPNEDYKKLVSKVKLPENSKVKDKFKKTMAKELTLLKFQADKEAARQEEINPELLKEGPTMKELFDESR</sequence>